<dbReference type="SUPFAM" id="SSF54928">
    <property type="entry name" value="RNA-binding domain, RBD"/>
    <property type="match status" value="1"/>
</dbReference>
<keyword evidence="6" id="KW-0509">mRNA transport</keyword>
<keyword evidence="2 6" id="KW-0963">Cytoplasm</keyword>
<evidence type="ECO:0000313" key="8">
    <source>
        <dbReference type="EMBL" id="GMR55767.1"/>
    </source>
</evidence>
<dbReference type="GO" id="GO:0006397">
    <property type="term" value="P:mRNA processing"/>
    <property type="evidence" value="ECO:0007669"/>
    <property type="project" value="UniProtKB-KW"/>
</dbReference>
<dbReference type="InterPro" id="IPR033744">
    <property type="entry name" value="RRM_RBM8"/>
</dbReference>
<keyword evidence="3 5" id="KW-0694">RNA-binding</keyword>
<comment type="caution">
    <text evidence="8">The sequence shown here is derived from an EMBL/GenBank/DDBJ whole genome shotgun (WGS) entry which is preliminary data.</text>
</comment>
<dbReference type="EMBL" id="BTRK01000005">
    <property type="protein sequence ID" value="GMR55767.1"/>
    <property type="molecule type" value="Genomic_DNA"/>
</dbReference>
<evidence type="ECO:0000256" key="4">
    <source>
        <dbReference type="ARBA" id="ARBA00023242"/>
    </source>
</evidence>
<evidence type="ECO:0000313" key="9">
    <source>
        <dbReference type="Proteomes" id="UP001328107"/>
    </source>
</evidence>
<dbReference type="InterPro" id="IPR008111">
    <property type="entry name" value="RNA-bd_8"/>
</dbReference>
<keyword evidence="6" id="KW-0507">mRNA processing</keyword>
<feature type="non-terminal residue" evidence="8">
    <location>
        <position position="1"/>
    </location>
</feature>
<comment type="subcellular location">
    <subcellularLocation>
        <location evidence="6">Nucleus</location>
    </subcellularLocation>
    <subcellularLocation>
        <location evidence="6">Nucleus speckle</location>
    </subcellularLocation>
    <subcellularLocation>
        <location evidence="6">Cytoplasm</location>
    </subcellularLocation>
</comment>
<feature type="domain" description="RRM" evidence="7">
    <location>
        <begin position="51"/>
        <end position="129"/>
    </location>
</feature>
<dbReference type="InterPro" id="IPR000504">
    <property type="entry name" value="RRM_dom"/>
</dbReference>
<gene>
    <name evidence="8" type="ORF">PMAYCL1PPCAC_25962</name>
</gene>
<dbReference type="GO" id="GO:0008380">
    <property type="term" value="P:RNA splicing"/>
    <property type="evidence" value="ECO:0007669"/>
    <property type="project" value="UniProtKB-KW"/>
</dbReference>
<evidence type="ECO:0000256" key="5">
    <source>
        <dbReference type="PROSITE-ProRule" id="PRU00176"/>
    </source>
</evidence>
<keyword evidence="6" id="KW-0508">mRNA splicing</keyword>
<dbReference type="InterPro" id="IPR035979">
    <property type="entry name" value="RBD_domain_sf"/>
</dbReference>
<sequence>EFDDVDMEEISVKRKGRGIGRTRALNEAIVYDIVDDKEKSASGAQRSVEGWIVFVRNIHEEATEEEVQDAFAEFGEIKNVSLNLDRRTGYLKGYALIEYETQKEAVAAIEGMNGKELLGSVVKVDWAFVKPATKKRR</sequence>
<dbReference type="PRINTS" id="PR01738">
    <property type="entry name" value="RNABINDINGM8"/>
</dbReference>
<dbReference type="CDD" id="cd12324">
    <property type="entry name" value="RRM_RBM8"/>
    <property type="match status" value="1"/>
</dbReference>
<dbReference type="GO" id="GO:0051028">
    <property type="term" value="P:mRNA transport"/>
    <property type="evidence" value="ECO:0007669"/>
    <property type="project" value="UniProtKB-KW"/>
</dbReference>
<dbReference type="PANTHER" id="PTHR45894">
    <property type="entry name" value="RNA-BINDING PROTEIN 8A"/>
    <property type="match status" value="1"/>
</dbReference>
<keyword evidence="9" id="KW-1185">Reference proteome</keyword>
<evidence type="ECO:0000256" key="1">
    <source>
        <dbReference type="ARBA" id="ARBA00007987"/>
    </source>
</evidence>
<dbReference type="GO" id="GO:0003729">
    <property type="term" value="F:mRNA binding"/>
    <property type="evidence" value="ECO:0007669"/>
    <property type="project" value="InterPro"/>
</dbReference>
<dbReference type="PROSITE" id="PS50102">
    <property type="entry name" value="RRM"/>
    <property type="match status" value="1"/>
</dbReference>
<dbReference type="GO" id="GO:0005737">
    <property type="term" value="C:cytoplasm"/>
    <property type="evidence" value="ECO:0007669"/>
    <property type="project" value="UniProtKB-SubCell"/>
</dbReference>
<evidence type="ECO:0000259" key="7">
    <source>
        <dbReference type="PROSITE" id="PS50102"/>
    </source>
</evidence>
<organism evidence="8 9">
    <name type="scientific">Pristionchus mayeri</name>
    <dbReference type="NCBI Taxonomy" id="1317129"/>
    <lineage>
        <taxon>Eukaryota</taxon>
        <taxon>Metazoa</taxon>
        <taxon>Ecdysozoa</taxon>
        <taxon>Nematoda</taxon>
        <taxon>Chromadorea</taxon>
        <taxon>Rhabditida</taxon>
        <taxon>Rhabditina</taxon>
        <taxon>Diplogasteromorpha</taxon>
        <taxon>Diplogasteroidea</taxon>
        <taxon>Neodiplogasteridae</taxon>
        <taxon>Pristionchus</taxon>
    </lineage>
</organism>
<dbReference type="Proteomes" id="UP001328107">
    <property type="component" value="Unassembled WGS sequence"/>
</dbReference>
<name>A0AAN5I7S6_9BILA</name>
<comment type="subunit">
    <text evidence="6">Heterodimer with MAGOH. Part of the mRNA splicing-dependent exon junction complex (EJC) complex; the core complex contains CASC3, EIF4A3, MAGOH and RBM8A.</text>
</comment>
<dbReference type="Pfam" id="PF00076">
    <property type="entry name" value="RRM_1"/>
    <property type="match status" value="1"/>
</dbReference>
<comment type="similarity">
    <text evidence="1 6">Belongs to the RBM8A family.</text>
</comment>
<proteinExistence type="inferred from homology"/>
<reference evidence="9" key="1">
    <citation type="submission" date="2022-10" db="EMBL/GenBank/DDBJ databases">
        <title>Genome assembly of Pristionchus species.</title>
        <authorList>
            <person name="Yoshida K."/>
            <person name="Sommer R.J."/>
        </authorList>
    </citation>
    <scope>NUCLEOTIDE SEQUENCE [LARGE SCALE GENOMIC DNA]</scope>
    <source>
        <strain evidence="9">RS5460</strain>
    </source>
</reference>
<evidence type="ECO:0000256" key="2">
    <source>
        <dbReference type="ARBA" id="ARBA00022490"/>
    </source>
</evidence>
<keyword evidence="4 6" id="KW-0539">Nucleus</keyword>
<accession>A0AAN5I7S6</accession>
<evidence type="ECO:0000256" key="3">
    <source>
        <dbReference type="ARBA" id="ARBA00022884"/>
    </source>
</evidence>
<comment type="function">
    <text evidence="6">Core component of the splicing-dependent multiprotein exon junction complex (EJC) deposited at splice junctions on mRNAs.</text>
</comment>
<dbReference type="GO" id="GO:0016607">
    <property type="term" value="C:nuclear speck"/>
    <property type="evidence" value="ECO:0007669"/>
    <property type="project" value="UniProtKB-SubCell"/>
</dbReference>
<dbReference type="Gene3D" id="3.30.70.330">
    <property type="match status" value="1"/>
</dbReference>
<protein>
    <recommendedName>
        <fullName evidence="6">RNA-binding protein 8A</fullName>
    </recommendedName>
</protein>
<keyword evidence="6" id="KW-0813">Transport</keyword>
<dbReference type="AlphaFoldDB" id="A0AAN5I7S6"/>
<dbReference type="InterPro" id="IPR012677">
    <property type="entry name" value="Nucleotide-bd_a/b_plait_sf"/>
</dbReference>
<evidence type="ECO:0000256" key="6">
    <source>
        <dbReference type="RuleBase" id="RU361239"/>
    </source>
</evidence>
<dbReference type="SMART" id="SM00360">
    <property type="entry name" value="RRM"/>
    <property type="match status" value="1"/>
</dbReference>